<dbReference type="GO" id="GO:0008270">
    <property type="term" value="F:zinc ion binding"/>
    <property type="evidence" value="ECO:0007669"/>
    <property type="project" value="UniProtKB-UniRule"/>
</dbReference>
<comment type="cofactor">
    <cofactor evidence="6 7">
        <name>Zn(2+)</name>
        <dbReference type="ChEBI" id="CHEBI:29105"/>
    </cofactor>
    <text evidence="6 7">Binds 1 zinc ion per subunit.</text>
</comment>
<gene>
    <name evidence="9" type="ORF">SNE40_020433</name>
</gene>
<feature type="binding site" evidence="6">
    <location>
        <position position="159"/>
    </location>
    <ligand>
        <name>Zn(2+)</name>
        <dbReference type="ChEBI" id="CHEBI:29105"/>
        <note>catalytic</note>
    </ligand>
</feature>
<dbReference type="EMBL" id="JAZGQO010000015">
    <property type="protein sequence ID" value="KAK6169365.1"/>
    <property type="molecule type" value="Genomic_DNA"/>
</dbReference>
<evidence type="ECO:0000256" key="3">
    <source>
        <dbReference type="ARBA" id="ARBA00022801"/>
    </source>
</evidence>
<feature type="chain" id="PRO_5042662704" description="Metalloendopeptidase" evidence="7">
    <location>
        <begin position="17"/>
        <end position="260"/>
    </location>
</feature>
<keyword evidence="4 6" id="KW-0862">Zinc</keyword>
<evidence type="ECO:0000313" key="9">
    <source>
        <dbReference type="EMBL" id="KAK6169365.1"/>
    </source>
</evidence>
<feature type="binding site" evidence="6">
    <location>
        <position position="155"/>
    </location>
    <ligand>
        <name>Zn(2+)</name>
        <dbReference type="ChEBI" id="CHEBI:29105"/>
        <note>catalytic</note>
    </ligand>
</feature>
<protein>
    <recommendedName>
        <fullName evidence="7">Metalloendopeptidase</fullName>
        <ecNumber evidence="7">3.4.24.-</ecNumber>
    </recommendedName>
</protein>
<dbReference type="PRINTS" id="PR00480">
    <property type="entry name" value="ASTACIN"/>
</dbReference>
<evidence type="ECO:0000259" key="8">
    <source>
        <dbReference type="PROSITE" id="PS51864"/>
    </source>
</evidence>
<organism evidence="9 10">
    <name type="scientific">Patella caerulea</name>
    <name type="common">Rayed Mediterranean limpet</name>
    <dbReference type="NCBI Taxonomy" id="87958"/>
    <lineage>
        <taxon>Eukaryota</taxon>
        <taxon>Metazoa</taxon>
        <taxon>Spiralia</taxon>
        <taxon>Lophotrochozoa</taxon>
        <taxon>Mollusca</taxon>
        <taxon>Gastropoda</taxon>
        <taxon>Patellogastropoda</taxon>
        <taxon>Patelloidea</taxon>
        <taxon>Patellidae</taxon>
        <taxon>Patella</taxon>
    </lineage>
</organism>
<dbReference type="Gene3D" id="3.40.390.10">
    <property type="entry name" value="Collagenase (Catalytic Domain)"/>
    <property type="match status" value="1"/>
</dbReference>
<dbReference type="SUPFAM" id="SSF55486">
    <property type="entry name" value="Metalloproteases ('zincins'), catalytic domain"/>
    <property type="match status" value="1"/>
</dbReference>
<feature type="domain" description="Peptidase M12A" evidence="8">
    <location>
        <begin position="59"/>
        <end position="256"/>
    </location>
</feature>
<keyword evidence="2 6" id="KW-0479">Metal-binding</keyword>
<sequence>MKTILFLLSVIGVIYSIPIQKPIGGHVAGVFDENFPEENPGLFEGDIELEPGENIYDRNAILNKDKLWPNGVVPYSISSTYSSAQQAVIKNAMHTIEEKTKVHGKTCIHFTPHSHQRQYIKFVDGTGCHTPAGMRSDSTPVTLSRYCIQTGIVMHEINHALGMMHEQSRPDRDDYVTIVESNIQKGQELNFIKFKQLDELGQSYDYASLMHYGAHAYAIDKSKPTIIPKQKGVRIGQRAHLSPIDIKEIQILYGCLPRPH</sequence>
<dbReference type="Pfam" id="PF01400">
    <property type="entry name" value="Astacin"/>
    <property type="match status" value="1"/>
</dbReference>
<reference evidence="9 10" key="1">
    <citation type="submission" date="2024-01" db="EMBL/GenBank/DDBJ databases">
        <title>The genome of the rayed Mediterranean limpet Patella caerulea (Linnaeus, 1758).</title>
        <authorList>
            <person name="Anh-Thu Weber A."/>
            <person name="Halstead-Nussloch G."/>
        </authorList>
    </citation>
    <scope>NUCLEOTIDE SEQUENCE [LARGE SCALE GENOMIC DNA]</scope>
    <source>
        <strain evidence="9">AATW-2023a</strain>
        <tissue evidence="9">Whole specimen</tissue>
    </source>
</reference>
<comment type="caution">
    <text evidence="6">Lacks conserved residue(s) required for the propagation of feature annotation.</text>
</comment>
<dbReference type="InterPro" id="IPR024079">
    <property type="entry name" value="MetalloPept_cat_dom_sf"/>
</dbReference>
<dbReference type="SMART" id="SM00235">
    <property type="entry name" value="ZnMc"/>
    <property type="match status" value="1"/>
</dbReference>
<evidence type="ECO:0000256" key="2">
    <source>
        <dbReference type="ARBA" id="ARBA00022723"/>
    </source>
</evidence>
<dbReference type="PROSITE" id="PS51864">
    <property type="entry name" value="ASTACIN"/>
    <property type="match status" value="1"/>
</dbReference>
<feature type="active site" evidence="6">
    <location>
        <position position="156"/>
    </location>
</feature>
<dbReference type="AlphaFoldDB" id="A0AAN8IYK0"/>
<dbReference type="GO" id="GO:0004222">
    <property type="term" value="F:metalloendopeptidase activity"/>
    <property type="evidence" value="ECO:0007669"/>
    <property type="project" value="UniProtKB-UniRule"/>
</dbReference>
<name>A0AAN8IYK0_PATCE</name>
<comment type="caution">
    <text evidence="9">The sequence shown here is derived from an EMBL/GenBank/DDBJ whole genome shotgun (WGS) entry which is preliminary data.</text>
</comment>
<feature type="signal peptide" evidence="7">
    <location>
        <begin position="1"/>
        <end position="16"/>
    </location>
</feature>
<accession>A0AAN8IYK0</accession>
<keyword evidence="3 6" id="KW-0378">Hydrolase</keyword>
<evidence type="ECO:0000256" key="5">
    <source>
        <dbReference type="ARBA" id="ARBA00023049"/>
    </source>
</evidence>
<keyword evidence="1 6" id="KW-0645">Protease</keyword>
<evidence type="ECO:0000256" key="6">
    <source>
        <dbReference type="PROSITE-ProRule" id="PRU01211"/>
    </source>
</evidence>
<dbReference type="GO" id="GO:0006508">
    <property type="term" value="P:proteolysis"/>
    <property type="evidence" value="ECO:0007669"/>
    <property type="project" value="UniProtKB-KW"/>
</dbReference>
<dbReference type="InterPro" id="IPR006026">
    <property type="entry name" value="Peptidase_Metallo"/>
</dbReference>
<dbReference type="PANTHER" id="PTHR10127:SF780">
    <property type="entry name" value="METALLOENDOPEPTIDASE"/>
    <property type="match status" value="1"/>
</dbReference>
<dbReference type="Proteomes" id="UP001347796">
    <property type="component" value="Unassembled WGS sequence"/>
</dbReference>
<dbReference type="EC" id="3.4.24.-" evidence="7"/>
<dbReference type="InterPro" id="IPR034035">
    <property type="entry name" value="Astacin-like_dom"/>
</dbReference>
<feature type="binding site" evidence="6">
    <location>
        <position position="165"/>
    </location>
    <ligand>
        <name>Zn(2+)</name>
        <dbReference type="ChEBI" id="CHEBI:29105"/>
        <note>catalytic</note>
    </ligand>
</feature>
<evidence type="ECO:0000256" key="4">
    <source>
        <dbReference type="ARBA" id="ARBA00022833"/>
    </source>
</evidence>
<evidence type="ECO:0000313" key="10">
    <source>
        <dbReference type="Proteomes" id="UP001347796"/>
    </source>
</evidence>
<dbReference type="InterPro" id="IPR001506">
    <property type="entry name" value="Peptidase_M12A"/>
</dbReference>
<keyword evidence="7" id="KW-0732">Signal</keyword>
<dbReference type="PANTHER" id="PTHR10127">
    <property type="entry name" value="DISCOIDIN, CUB, EGF, LAMININ , AND ZINC METALLOPROTEASE DOMAIN CONTAINING"/>
    <property type="match status" value="1"/>
</dbReference>
<keyword evidence="5 6" id="KW-0482">Metalloprotease</keyword>
<evidence type="ECO:0000256" key="7">
    <source>
        <dbReference type="RuleBase" id="RU361183"/>
    </source>
</evidence>
<evidence type="ECO:0000256" key="1">
    <source>
        <dbReference type="ARBA" id="ARBA00022670"/>
    </source>
</evidence>
<dbReference type="CDD" id="cd04280">
    <property type="entry name" value="ZnMc_astacin_like"/>
    <property type="match status" value="1"/>
</dbReference>
<proteinExistence type="predicted"/>
<keyword evidence="10" id="KW-1185">Reference proteome</keyword>